<dbReference type="HOGENOM" id="CLU_439218_0_0_4"/>
<name>U5N4R5_9BURK</name>
<dbReference type="EMBL" id="CP004885">
    <property type="protein sequence ID" value="AGX86481.1"/>
    <property type="molecule type" value="Genomic_DNA"/>
</dbReference>
<dbReference type="KEGG" id="cbx:Cenrod_0358"/>
<protein>
    <recommendedName>
        <fullName evidence="1">NodB homology domain-containing protein</fullName>
    </recommendedName>
</protein>
<gene>
    <name evidence="2" type="ORF">Cenrod_0358</name>
</gene>
<dbReference type="GO" id="GO:0016810">
    <property type="term" value="F:hydrolase activity, acting on carbon-nitrogen (but not peptide) bonds"/>
    <property type="evidence" value="ECO:0007669"/>
    <property type="project" value="InterPro"/>
</dbReference>
<dbReference type="Gene3D" id="3.20.20.370">
    <property type="entry name" value="Glycoside hydrolase/deacetylase"/>
    <property type="match status" value="1"/>
</dbReference>
<dbReference type="InterPro" id="IPR029062">
    <property type="entry name" value="Class_I_gatase-like"/>
</dbReference>
<dbReference type="GO" id="GO:0005975">
    <property type="term" value="P:carbohydrate metabolic process"/>
    <property type="evidence" value="ECO:0007669"/>
    <property type="project" value="InterPro"/>
</dbReference>
<dbReference type="Proteomes" id="UP000017184">
    <property type="component" value="Chromosome"/>
</dbReference>
<dbReference type="OrthoDB" id="9784220at2"/>
<dbReference type="InterPro" id="IPR002509">
    <property type="entry name" value="NODB_dom"/>
</dbReference>
<keyword evidence="3" id="KW-1185">Reference proteome</keyword>
<reference evidence="2 3" key="1">
    <citation type="journal article" date="2013" name="Genome Biol.">
        <title>Genomic analysis reveals key aspects of prokaryotic symbiosis in the phototrophic consortium "Chlorochromatium aggregatum".</title>
        <authorList>
            <person name="Liu Z."/>
            <person name="Muller J."/>
            <person name="Li T."/>
            <person name="Alvey R.M."/>
            <person name="Vogl K."/>
            <person name="Frigaard N.U."/>
            <person name="Rockwell N.C."/>
            <person name="Boyd E.S."/>
            <person name="Tomsho L.P."/>
            <person name="Schuster S.C."/>
            <person name="Henke P."/>
            <person name="Rohde M."/>
            <person name="Overmann J."/>
            <person name="Bryant D.A."/>
        </authorList>
    </citation>
    <scope>NUCLEOTIDE SEQUENCE [LARGE SCALE GENOMIC DNA]</scope>
    <source>
        <strain evidence="2">CR</strain>
    </source>
</reference>
<proteinExistence type="predicted"/>
<dbReference type="InterPro" id="IPR011330">
    <property type="entry name" value="Glyco_hydro/deAcase_b/a-brl"/>
</dbReference>
<dbReference type="Pfam" id="PF01522">
    <property type="entry name" value="Polysacc_deac_1"/>
    <property type="match status" value="1"/>
</dbReference>
<feature type="domain" description="NodB homology" evidence="1">
    <location>
        <begin position="343"/>
        <end position="454"/>
    </location>
</feature>
<dbReference type="RefSeq" id="WP_022771302.1">
    <property type="nucleotide sequence ID" value="NC_022576.1"/>
</dbReference>
<dbReference type="AlphaFoldDB" id="U5N4R5"/>
<dbReference type="Gene3D" id="3.40.50.880">
    <property type="match status" value="1"/>
</dbReference>
<dbReference type="PROSITE" id="PS51257">
    <property type="entry name" value="PROKAR_LIPOPROTEIN"/>
    <property type="match status" value="1"/>
</dbReference>
<sequence length="667" mass="73415">MKNRFLLLLTLWWIVVSTAGCSLLPASRSAPTAAAAAAQRAASAPKSAQHNAEDLFLPASALEEPVPTATLPRSPAFDPDRLLPRFGAARMDQVLLYTSAANAVWMRAAGLDPAQAPKLWEGFLRKYKIPYRKLSVVSQLAQAPVGTLVLPSQVALDAQERDAILAYRQRGGSVFATWLAGTRSPDGKWLGLGFLRDTLGVTLLGDTRDDDTMFFLTLYGDSPVTHHLSAGARVWLPRTPGWYPLRLAGAPAAAHMMDWGRSFEAHTPGGPILYDEKRYESGHLSRSVVWGVPEAVWGGADARFLEAILHNGLLWTLRQPDAYLATWPYPYRSAFVVAIEGHDGVTDVDIDFARMLRKSGLRATYYLPSEELDAPEVVETMQSILADGFHEFAYYGDHLKGFARQTPEVQAERLEAMRDAVRKAGLPVEKDAGFRVPFESYDVHTSALLAQMGFGHQLAFMDVTDACVPKIAPTNLMGPKPAIPLVFLPRTLMGLEDWLLDNPDTGVDDFFTMLDRNDRMGGLSIVTLPTASMVPAEQLRLFFSTAQAMPPEVWRAQAGQVARWWTQREQTSVRIEPIVSAASRLQSSMLQLIVTVPEGATYSPAVYLHLPSPDVTARLSPVASSTPTPAIHTVDPWRVAVSLEGIPPGTHRWNLDFPLHREVFSIH</sequence>
<dbReference type="SUPFAM" id="SSF88713">
    <property type="entry name" value="Glycoside hydrolase/deacetylase"/>
    <property type="match status" value="1"/>
</dbReference>
<accession>U5N4R5</accession>
<organism evidence="2 3">
    <name type="scientific">Candidatus Symbiobacter mobilis CR</name>
    <dbReference type="NCBI Taxonomy" id="946483"/>
    <lineage>
        <taxon>Bacteria</taxon>
        <taxon>Pseudomonadati</taxon>
        <taxon>Pseudomonadota</taxon>
        <taxon>Betaproteobacteria</taxon>
        <taxon>Burkholderiales</taxon>
        <taxon>Comamonadaceae</taxon>
    </lineage>
</organism>
<dbReference type="STRING" id="946483.Cenrod_0358"/>
<evidence type="ECO:0000313" key="3">
    <source>
        <dbReference type="Proteomes" id="UP000017184"/>
    </source>
</evidence>
<evidence type="ECO:0000313" key="2">
    <source>
        <dbReference type="EMBL" id="AGX86481.1"/>
    </source>
</evidence>
<evidence type="ECO:0000259" key="1">
    <source>
        <dbReference type="Pfam" id="PF01522"/>
    </source>
</evidence>
<dbReference type="eggNOG" id="COG0726">
    <property type="taxonomic scope" value="Bacteria"/>
</dbReference>